<name>A0A1F5NAK7_9BACT</name>
<sequence length="139" mass="15823">MLLDELPIGWIFFDVERSVQPLDEHRVGEGFEQVGDHWGKTDEFSGSFCCDNISFVFAGRDFKLAPDDDDMLDYVMEIPAAVKSLFREDSGEVIALQAEPADFSALISLDRRELGCFFHGLMITKNRLDFEAVFQSSWD</sequence>
<comment type="caution">
    <text evidence="1">The sequence shown here is derived from an EMBL/GenBank/DDBJ whole genome shotgun (WGS) entry which is preliminary data.</text>
</comment>
<evidence type="ECO:0000313" key="1">
    <source>
        <dbReference type="EMBL" id="OGE74696.1"/>
    </source>
</evidence>
<organism evidence="1 2">
    <name type="scientific">Candidatus Doudnabacteria bacterium RIFCSPHIGHO2_01_52_17</name>
    <dbReference type="NCBI Taxonomy" id="1817820"/>
    <lineage>
        <taxon>Bacteria</taxon>
        <taxon>Candidatus Doudnaibacteriota</taxon>
    </lineage>
</organism>
<protein>
    <submittedName>
        <fullName evidence="1">Uncharacterized protein</fullName>
    </submittedName>
</protein>
<proteinExistence type="predicted"/>
<dbReference type="EMBL" id="MFEG01000045">
    <property type="protein sequence ID" value="OGE74696.1"/>
    <property type="molecule type" value="Genomic_DNA"/>
</dbReference>
<reference evidence="1 2" key="1">
    <citation type="journal article" date="2016" name="Nat. Commun.">
        <title>Thousands of microbial genomes shed light on interconnected biogeochemical processes in an aquifer system.</title>
        <authorList>
            <person name="Anantharaman K."/>
            <person name="Brown C.T."/>
            <person name="Hug L.A."/>
            <person name="Sharon I."/>
            <person name="Castelle C.J."/>
            <person name="Probst A.J."/>
            <person name="Thomas B.C."/>
            <person name="Singh A."/>
            <person name="Wilkins M.J."/>
            <person name="Karaoz U."/>
            <person name="Brodie E.L."/>
            <person name="Williams K.H."/>
            <person name="Hubbard S.S."/>
            <person name="Banfield J.F."/>
        </authorList>
    </citation>
    <scope>NUCLEOTIDE SEQUENCE [LARGE SCALE GENOMIC DNA]</scope>
</reference>
<accession>A0A1F5NAK7</accession>
<evidence type="ECO:0000313" key="2">
    <source>
        <dbReference type="Proteomes" id="UP000176547"/>
    </source>
</evidence>
<dbReference type="AlphaFoldDB" id="A0A1F5NAK7"/>
<dbReference type="Proteomes" id="UP000176547">
    <property type="component" value="Unassembled WGS sequence"/>
</dbReference>
<gene>
    <name evidence="1" type="ORF">A3K06_01935</name>
</gene>